<dbReference type="AlphaFoldDB" id="A0A0F9W5T8"/>
<dbReference type="PANTHER" id="PTHR33375">
    <property type="entry name" value="CHROMOSOME-PARTITIONING PROTEIN PARB-RELATED"/>
    <property type="match status" value="1"/>
</dbReference>
<dbReference type="GO" id="GO:0005694">
    <property type="term" value="C:chromosome"/>
    <property type="evidence" value="ECO:0007669"/>
    <property type="project" value="TreeGrafter"/>
</dbReference>
<dbReference type="Gene3D" id="1.10.10.2830">
    <property type="match status" value="1"/>
</dbReference>
<dbReference type="SUPFAM" id="SSF109709">
    <property type="entry name" value="KorB DNA-binding domain-like"/>
    <property type="match status" value="1"/>
</dbReference>
<dbReference type="SUPFAM" id="SSF110849">
    <property type="entry name" value="ParB/Sulfiredoxin"/>
    <property type="match status" value="1"/>
</dbReference>
<dbReference type="InterPro" id="IPR041468">
    <property type="entry name" value="HTH_ParB/Spo0J"/>
</dbReference>
<dbReference type="Pfam" id="PF02195">
    <property type="entry name" value="ParB_N"/>
    <property type="match status" value="1"/>
</dbReference>
<proteinExistence type="predicted"/>
<reference evidence="4" key="1">
    <citation type="journal article" date="2015" name="Nature">
        <title>Complex archaea that bridge the gap between prokaryotes and eukaryotes.</title>
        <authorList>
            <person name="Spang A."/>
            <person name="Saw J.H."/>
            <person name="Jorgensen S.L."/>
            <person name="Zaremba-Niedzwiedzka K."/>
            <person name="Martijn J."/>
            <person name="Lind A.E."/>
            <person name="van Eijk R."/>
            <person name="Schleper C."/>
            <person name="Guy L."/>
            <person name="Ettema T.J."/>
        </authorList>
    </citation>
    <scope>NUCLEOTIDE SEQUENCE</scope>
</reference>
<dbReference type="InterPro" id="IPR004437">
    <property type="entry name" value="ParB/RepB/Spo0J"/>
</dbReference>
<dbReference type="Gene3D" id="3.90.1530.30">
    <property type="match status" value="1"/>
</dbReference>
<dbReference type="SMART" id="SM00470">
    <property type="entry name" value="ParB"/>
    <property type="match status" value="1"/>
</dbReference>
<evidence type="ECO:0000256" key="2">
    <source>
        <dbReference type="ARBA" id="ARBA00023125"/>
    </source>
</evidence>
<evidence type="ECO:0000259" key="3">
    <source>
        <dbReference type="SMART" id="SM00470"/>
    </source>
</evidence>
<feature type="domain" description="ParB-like N-terminal" evidence="3">
    <location>
        <begin position="2"/>
        <end position="94"/>
    </location>
</feature>
<protein>
    <recommendedName>
        <fullName evidence="3">ParB-like N-terminal domain-containing protein</fullName>
    </recommendedName>
</protein>
<accession>A0A0F9W5T8</accession>
<dbReference type="Pfam" id="PF17762">
    <property type="entry name" value="HTH_ParB"/>
    <property type="match status" value="1"/>
</dbReference>
<evidence type="ECO:0000256" key="1">
    <source>
        <dbReference type="ARBA" id="ARBA00022829"/>
    </source>
</evidence>
<name>A0A0F9W5T8_9ZZZZ</name>
<dbReference type="NCBIfam" id="TIGR00180">
    <property type="entry name" value="parB_part"/>
    <property type="match status" value="1"/>
</dbReference>
<dbReference type="EMBL" id="LAZR01000344">
    <property type="protein sequence ID" value="KKN73378.1"/>
    <property type="molecule type" value="Genomic_DNA"/>
</dbReference>
<dbReference type="FunFam" id="3.90.1530.30:FF:000001">
    <property type="entry name" value="Chromosome partitioning protein ParB"/>
    <property type="match status" value="1"/>
</dbReference>
<dbReference type="InterPro" id="IPR003115">
    <property type="entry name" value="ParB_N"/>
</dbReference>
<keyword evidence="1" id="KW-0159">Chromosome partition</keyword>
<dbReference type="InterPro" id="IPR036086">
    <property type="entry name" value="ParB/Sulfiredoxin_sf"/>
</dbReference>
<dbReference type="PANTHER" id="PTHR33375:SF1">
    <property type="entry name" value="CHROMOSOME-PARTITIONING PROTEIN PARB-RELATED"/>
    <property type="match status" value="1"/>
</dbReference>
<organism evidence="4">
    <name type="scientific">marine sediment metagenome</name>
    <dbReference type="NCBI Taxonomy" id="412755"/>
    <lineage>
        <taxon>unclassified sequences</taxon>
        <taxon>metagenomes</taxon>
        <taxon>ecological metagenomes</taxon>
    </lineage>
</organism>
<dbReference type="GO" id="GO:0003677">
    <property type="term" value="F:DNA binding"/>
    <property type="evidence" value="ECO:0007669"/>
    <property type="project" value="UniProtKB-KW"/>
</dbReference>
<comment type="caution">
    <text evidence="4">The sequence shown here is derived from an EMBL/GenBank/DDBJ whole genome shotgun (WGS) entry which is preliminary data.</text>
</comment>
<dbReference type="GO" id="GO:0007059">
    <property type="term" value="P:chromosome segregation"/>
    <property type="evidence" value="ECO:0007669"/>
    <property type="project" value="UniProtKB-KW"/>
</dbReference>
<sequence length="296" mass="32484">MNQIPIDHVAPDPDQPRQTFSNESLEELAASIREHGVIQPIVVEPNGSGTYVIQAGERRWRAAQIAGLTEIPAFVGSSTPDTEDRFVRALVENLQREDLNPIDEGYAYARLQEAGLSNIKIVRLCGVSPPRVAARLILLKLDPKIQQLVAAGELSKSPDVAKALLSIPDQDARVEYAKRSAKRGLTIKGIVAGCRRIITLLEADALERGKTPSLNIATRRRASEWNLVKQIELDLEGRMPPWQTVELAAEKTCQGCSLLDMASIVVCGNCPGVELVAHMIELEANRVRKRHARAAD</sequence>
<keyword evidence="2" id="KW-0238">DNA-binding</keyword>
<dbReference type="CDD" id="cd16393">
    <property type="entry name" value="SPO0J_N"/>
    <property type="match status" value="1"/>
</dbReference>
<dbReference type="InterPro" id="IPR050336">
    <property type="entry name" value="Chromosome_partition/occlusion"/>
</dbReference>
<evidence type="ECO:0000313" key="4">
    <source>
        <dbReference type="EMBL" id="KKN73378.1"/>
    </source>
</evidence>
<gene>
    <name evidence="4" type="ORF">LCGC14_0400810</name>
</gene>